<dbReference type="RefSeq" id="WP_165700893.1">
    <property type="nucleotide sequence ID" value="NZ_CP036265.1"/>
</dbReference>
<dbReference type="AlphaFoldDB" id="A0A517PF11"/>
<protein>
    <submittedName>
        <fullName evidence="3">Uncharacterized protein</fullName>
    </submittedName>
</protein>
<proteinExistence type="predicted"/>
<gene>
    <name evidence="3" type="ORF">CA12_40960</name>
</gene>
<feature type="compositionally biased region" description="Low complexity" evidence="1">
    <location>
        <begin position="24"/>
        <end position="33"/>
    </location>
</feature>
<feature type="region of interest" description="Disordered" evidence="1">
    <location>
        <begin position="24"/>
        <end position="47"/>
    </location>
</feature>
<dbReference type="KEGG" id="acaf:CA12_40960"/>
<dbReference type="Proteomes" id="UP000318741">
    <property type="component" value="Chromosome"/>
</dbReference>
<name>A0A517PF11_9PLAN</name>
<feature type="signal peptide" evidence="2">
    <location>
        <begin position="1"/>
        <end position="20"/>
    </location>
</feature>
<sequence precursor="true">MRPRLFAAAFALLLAPCLMLGCGDDASEPSVGGEPPPASPEPGSEGV</sequence>
<dbReference type="PROSITE" id="PS51257">
    <property type="entry name" value="PROKAR_LIPOPROTEIN"/>
    <property type="match status" value="1"/>
</dbReference>
<accession>A0A517PF11</accession>
<evidence type="ECO:0000256" key="1">
    <source>
        <dbReference type="SAM" id="MobiDB-lite"/>
    </source>
</evidence>
<evidence type="ECO:0000313" key="3">
    <source>
        <dbReference type="EMBL" id="QDT17958.1"/>
    </source>
</evidence>
<evidence type="ECO:0000256" key="2">
    <source>
        <dbReference type="SAM" id="SignalP"/>
    </source>
</evidence>
<feature type="chain" id="PRO_5021794234" evidence="2">
    <location>
        <begin position="21"/>
        <end position="47"/>
    </location>
</feature>
<dbReference type="EMBL" id="CP036265">
    <property type="protein sequence ID" value="QDT17958.1"/>
    <property type="molecule type" value="Genomic_DNA"/>
</dbReference>
<evidence type="ECO:0000313" key="4">
    <source>
        <dbReference type="Proteomes" id="UP000318741"/>
    </source>
</evidence>
<keyword evidence="4" id="KW-1185">Reference proteome</keyword>
<keyword evidence="2" id="KW-0732">Signal</keyword>
<reference evidence="3 4" key="1">
    <citation type="submission" date="2019-02" db="EMBL/GenBank/DDBJ databases">
        <title>Deep-cultivation of Planctomycetes and their phenomic and genomic characterization uncovers novel biology.</title>
        <authorList>
            <person name="Wiegand S."/>
            <person name="Jogler M."/>
            <person name="Boedeker C."/>
            <person name="Pinto D."/>
            <person name="Vollmers J."/>
            <person name="Rivas-Marin E."/>
            <person name="Kohn T."/>
            <person name="Peeters S.H."/>
            <person name="Heuer A."/>
            <person name="Rast P."/>
            <person name="Oberbeckmann S."/>
            <person name="Bunk B."/>
            <person name="Jeske O."/>
            <person name="Meyerdierks A."/>
            <person name="Storesund J.E."/>
            <person name="Kallscheuer N."/>
            <person name="Luecker S."/>
            <person name="Lage O.M."/>
            <person name="Pohl T."/>
            <person name="Merkel B.J."/>
            <person name="Hornburger P."/>
            <person name="Mueller R.-W."/>
            <person name="Bruemmer F."/>
            <person name="Labrenz M."/>
            <person name="Spormann A.M."/>
            <person name="Op den Camp H."/>
            <person name="Overmann J."/>
            <person name="Amann R."/>
            <person name="Jetten M.S.M."/>
            <person name="Mascher T."/>
            <person name="Medema M.H."/>
            <person name="Devos D.P."/>
            <person name="Kaster A.-K."/>
            <person name="Ovreas L."/>
            <person name="Rohde M."/>
            <person name="Galperin M.Y."/>
            <person name="Jogler C."/>
        </authorList>
    </citation>
    <scope>NUCLEOTIDE SEQUENCE [LARGE SCALE GENOMIC DNA]</scope>
    <source>
        <strain evidence="3 4">CA12</strain>
    </source>
</reference>
<organism evidence="3 4">
    <name type="scientific">Alienimonas californiensis</name>
    <dbReference type="NCBI Taxonomy" id="2527989"/>
    <lineage>
        <taxon>Bacteria</taxon>
        <taxon>Pseudomonadati</taxon>
        <taxon>Planctomycetota</taxon>
        <taxon>Planctomycetia</taxon>
        <taxon>Planctomycetales</taxon>
        <taxon>Planctomycetaceae</taxon>
        <taxon>Alienimonas</taxon>
    </lineage>
</organism>